<evidence type="ECO:0000259" key="1">
    <source>
        <dbReference type="Pfam" id="PF13480"/>
    </source>
</evidence>
<evidence type="ECO:0000313" key="2">
    <source>
        <dbReference type="EMBL" id="QDT17755.1"/>
    </source>
</evidence>
<dbReference type="OrthoDB" id="4700839at2"/>
<dbReference type="RefSeq" id="WP_145360754.1">
    <property type="nucleotide sequence ID" value="NZ_CP036265.1"/>
</dbReference>
<dbReference type="InterPro" id="IPR038740">
    <property type="entry name" value="BioF2-like_GNAT_dom"/>
</dbReference>
<gene>
    <name evidence="2" type="ORF">CA12_38870</name>
</gene>
<proteinExistence type="predicted"/>
<feature type="domain" description="BioF2-like acetyltransferase" evidence="1">
    <location>
        <begin position="179"/>
        <end position="327"/>
    </location>
</feature>
<dbReference type="Proteomes" id="UP000318741">
    <property type="component" value="Chromosome"/>
</dbReference>
<dbReference type="EMBL" id="CP036265">
    <property type="protein sequence ID" value="QDT17755.1"/>
    <property type="molecule type" value="Genomic_DNA"/>
</dbReference>
<reference evidence="2 3" key="1">
    <citation type="submission" date="2019-02" db="EMBL/GenBank/DDBJ databases">
        <title>Deep-cultivation of Planctomycetes and their phenomic and genomic characterization uncovers novel biology.</title>
        <authorList>
            <person name="Wiegand S."/>
            <person name="Jogler M."/>
            <person name="Boedeker C."/>
            <person name="Pinto D."/>
            <person name="Vollmers J."/>
            <person name="Rivas-Marin E."/>
            <person name="Kohn T."/>
            <person name="Peeters S.H."/>
            <person name="Heuer A."/>
            <person name="Rast P."/>
            <person name="Oberbeckmann S."/>
            <person name="Bunk B."/>
            <person name="Jeske O."/>
            <person name="Meyerdierks A."/>
            <person name="Storesund J.E."/>
            <person name="Kallscheuer N."/>
            <person name="Luecker S."/>
            <person name="Lage O.M."/>
            <person name="Pohl T."/>
            <person name="Merkel B.J."/>
            <person name="Hornburger P."/>
            <person name="Mueller R.-W."/>
            <person name="Bruemmer F."/>
            <person name="Labrenz M."/>
            <person name="Spormann A.M."/>
            <person name="Op den Camp H."/>
            <person name="Overmann J."/>
            <person name="Amann R."/>
            <person name="Jetten M.S.M."/>
            <person name="Mascher T."/>
            <person name="Medema M.H."/>
            <person name="Devos D.P."/>
            <person name="Kaster A.-K."/>
            <person name="Ovreas L."/>
            <person name="Rohde M."/>
            <person name="Galperin M.Y."/>
            <person name="Jogler C."/>
        </authorList>
    </citation>
    <scope>NUCLEOTIDE SEQUENCE [LARGE SCALE GENOMIC DNA]</scope>
    <source>
        <strain evidence="2 3">CA12</strain>
    </source>
</reference>
<organism evidence="2 3">
    <name type="scientific">Alienimonas californiensis</name>
    <dbReference type="NCBI Taxonomy" id="2527989"/>
    <lineage>
        <taxon>Bacteria</taxon>
        <taxon>Pseudomonadati</taxon>
        <taxon>Planctomycetota</taxon>
        <taxon>Planctomycetia</taxon>
        <taxon>Planctomycetales</taxon>
        <taxon>Planctomycetaceae</taxon>
        <taxon>Alienimonas</taxon>
    </lineage>
</organism>
<dbReference type="AlphaFoldDB" id="A0A517PEF4"/>
<keyword evidence="3" id="KW-1185">Reference proteome</keyword>
<dbReference type="KEGG" id="acaf:CA12_38870"/>
<name>A0A517PEF4_9PLAN</name>
<dbReference type="InterPro" id="IPR016181">
    <property type="entry name" value="Acyl_CoA_acyltransferase"/>
</dbReference>
<accession>A0A517PEF4</accession>
<dbReference type="SUPFAM" id="SSF55729">
    <property type="entry name" value="Acyl-CoA N-acyltransferases (Nat)"/>
    <property type="match status" value="1"/>
</dbReference>
<protein>
    <recommendedName>
        <fullName evidence="1">BioF2-like acetyltransferase domain-containing protein</fullName>
    </recommendedName>
</protein>
<dbReference type="Gene3D" id="3.40.630.30">
    <property type="match status" value="1"/>
</dbReference>
<sequence length="387" mass="42348">MPAPSRPPQFLPPHSGRWQVVRPTELTEEDIAAWVRLHRARPELASPYFHPTFTRLVAAARAAHARDDVRVGVQRDEATGEPTAIFPFQPGRWGRATPPGGRLCDFHGLIAAAGHSLTAVDLLRGCGLQSYAFHMLPPGQPAFTPAGDGTEAGWERAGVRINLADGFDAYLARREEAGSKRHRKIAQFRRRMERERGEVSFTWHDLDPEAWERLLRWKRAQYAATGFCDVLAASWVRNLLARCRDAGTADESDFGGVFCTLRAGGEVVAAHLLLRSGPRLHAWFPAYDPAARGLSPGNVLMLELLRHAADCGVAGVDLGAGDEPYKSDFATDRFALLRGAVETPGAATHAVAAARRVRDALKAHPAGAPARLAAAWVRPLRERLSLR</sequence>
<evidence type="ECO:0000313" key="3">
    <source>
        <dbReference type="Proteomes" id="UP000318741"/>
    </source>
</evidence>
<dbReference type="Pfam" id="PF13480">
    <property type="entry name" value="Acetyltransf_6"/>
    <property type="match status" value="1"/>
</dbReference>